<dbReference type="KEGG" id="maga:Mag101_15085"/>
<dbReference type="AlphaFoldDB" id="A0A1Q2M956"/>
<accession>A0A1Q2M956</accession>
<dbReference type="RefSeq" id="WP_077406795.1">
    <property type="nucleotide sequence ID" value="NZ_CP019650.1"/>
</dbReference>
<dbReference type="Pfam" id="PF09917">
    <property type="entry name" value="DUF2147"/>
    <property type="match status" value="1"/>
</dbReference>
<gene>
    <name evidence="3" type="ORF">Mag101_15085</name>
</gene>
<dbReference type="EMBL" id="CP019650">
    <property type="protein sequence ID" value="AQQ68807.1"/>
    <property type="molecule type" value="Genomic_DNA"/>
</dbReference>
<protein>
    <recommendedName>
        <fullName evidence="2">DUF2147 domain-containing protein</fullName>
    </recommendedName>
</protein>
<organism evidence="3 4">
    <name type="scientific">Microbulbifer agarilyticus</name>
    <dbReference type="NCBI Taxonomy" id="260552"/>
    <lineage>
        <taxon>Bacteria</taxon>
        <taxon>Pseudomonadati</taxon>
        <taxon>Pseudomonadota</taxon>
        <taxon>Gammaproteobacteria</taxon>
        <taxon>Cellvibrionales</taxon>
        <taxon>Microbulbiferaceae</taxon>
        <taxon>Microbulbifer</taxon>
    </lineage>
</organism>
<evidence type="ECO:0000313" key="4">
    <source>
        <dbReference type="Proteomes" id="UP000188219"/>
    </source>
</evidence>
<dbReference type="Proteomes" id="UP000188219">
    <property type="component" value="Chromosome"/>
</dbReference>
<dbReference type="OrthoDB" id="9814399at2"/>
<feature type="chain" id="PRO_5012365669" description="DUF2147 domain-containing protein" evidence="1">
    <location>
        <begin position="25"/>
        <end position="141"/>
    </location>
</feature>
<evidence type="ECO:0000256" key="1">
    <source>
        <dbReference type="SAM" id="SignalP"/>
    </source>
</evidence>
<dbReference type="Gene3D" id="2.40.128.520">
    <property type="match status" value="1"/>
</dbReference>
<reference evidence="3" key="1">
    <citation type="submission" date="2017-02" db="EMBL/GenBank/DDBJ databases">
        <title>Genome of Microbulbifer agarilyticus GP101.</title>
        <authorList>
            <person name="Jung J."/>
            <person name="Bae S.S."/>
            <person name="Baek K."/>
        </authorList>
    </citation>
    <scope>NUCLEOTIDE SEQUENCE [LARGE SCALE GENOMIC DNA]</scope>
    <source>
        <strain evidence="3">GP101</strain>
    </source>
</reference>
<keyword evidence="4" id="KW-1185">Reference proteome</keyword>
<dbReference type="PANTHER" id="PTHR36919">
    <property type="entry name" value="BLR1215 PROTEIN"/>
    <property type="match status" value="1"/>
</dbReference>
<dbReference type="InterPro" id="IPR019223">
    <property type="entry name" value="DUF2147"/>
</dbReference>
<dbReference type="eggNOG" id="COG4731">
    <property type="taxonomic scope" value="Bacteria"/>
</dbReference>
<evidence type="ECO:0000313" key="3">
    <source>
        <dbReference type="EMBL" id="AQQ68807.1"/>
    </source>
</evidence>
<keyword evidence="1" id="KW-0732">Signal</keyword>
<dbReference type="PANTHER" id="PTHR36919:SF3">
    <property type="entry name" value="BLL5882 PROTEIN"/>
    <property type="match status" value="1"/>
</dbReference>
<evidence type="ECO:0000259" key="2">
    <source>
        <dbReference type="Pfam" id="PF09917"/>
    </source>
</evidence>
<feature type="signal peptide" evidence="1">
    <location>
        <begin position="1"/>
        <end position="24"/>
    </location>
</feature>
<proteinExistence type="predicted"/>
<feature type="domain" description="DUF2147" evidence="2">
    <location>
        <begin position="28"/>
        <end position="137"/>
    </location>
</feature>
<sequence length="141" mass="15763">MKKHFLAMTAVFTALLLSTQLAFADVVGRWKTVDDETGQAKSIVEIYEKGGKYYGRVVDLLMKPDDTVCEACPGANKGKKVVGMDIITNMVKKGNVYEGGQILDPVKGKVYDCKMWEEGGNLMVRGYLGFFYRTQTWYPAD</sequence>
<name>A0A1Q2M956_9GAMM</name>
<dbReference type="STRING" id="260552.Mag101_15085"/>